<dbReference type="EMBL" id="CP133617">
    <property type="protein sequence ID" value="WMV33192.1"/>
    <property type="molecule type" value="Genomic_DNA"/>
</dbReference>
<organism evidence="2 3">
    <name type="scientific">Solanum verrucosum</name>
    <dbReference type="NCBI Taxonomy" id="315347"/>
    <lineage>
        <taxon>Eukaryota</taxon>
        <taxon>Viridiplantae</taxon>
        <taxon>Streptophyta</taxon>
        <taxon>Embryophyta</taxon>
        <taxon>Tracheophyta</taxon>
        <taxon>Spermatophyta</taxon>
        <taxon>Magnoliopsida</taxon>
        <taxon>eudicotyledons</taxon>
        <taxon>Gunneridae</taxon>
        <taxon>Pentapetalae</taxon>
        <taxon>asterids</taxon>
        <taxon>lamiids</taxon>
        <taxon>Solanales</taxon>
        <taxon>Solanaceae</taxon>
        <taxon>Solanoideae</taxon>
        <taxon>Solaneae</taxon>
        <taxon>Solanum</taxon>
    </lineage>
</organism>
<evidence type="ECO:0008006" key="4">
    <source>
        <dbReference type="Google" id="ProtNLM"/>
    </source>
</evidence>
<dbReference type="Proteomes" id="UP001234989">
    <property type="component" value="Chromosome 6"/>
</dbReference>
<evidence type="ECO:0000313" key="3">
    <source>
        <dbReference type="Proteomes" id="UP001234989"/>
    </source>
</evidence>
<gene>
    <name evidence="2" type="ORF">MTR67_026577</name>
</gene>
<protein>
    <recommendedName>
        <fullName evidence="4">Polyprotein protein</fullName>
    </recommendedName>
</protein>
<keyword evidence="3" id="KW-1185">Reference proteome</keyword>
<sequence>MRPKLPPIGGKGTDKGKGHVEPRPTDSNSENMCIDSTHLSTYDLIVRKILGLDRWPVILNPRMIKPFKGDGLNCAPILRPLYTFLVREFYEEYEKLVLKVKKKASSFALVDHMVVQGVNIEKKDLNIAASHWTPPAIDVDTLEVDTAPSTHAGEPSRTPSSSAPTSAAVSSRLLLTQAMLYKIGHLAQFADVCASQVEATIPGLIERAITVALAPIRAELQENRELITQHGLALDALVVRVETCEQGGRQSDDVMTLRVDVVGLRRYVDELKSTNLSMFFGIVDLPEVLSSEMPAICKIPPASTTGDDVLVDDGDE</sequence>
<proteinExistence type="predicted"/>
<name>A0AAF0QZ76_SOLVR</name>
<evidence type="ECO:0000313" key="2">
    <source>
        <dbReference type="EMBL" id="WMV33192.1"/>
    </source>
</evidence>
<dbReference type="AlphaFoldDB" id="A0AAF0QZ76"/>
<evidence type="ECO:0000256" key="1">
    <source>
        <dbReference type="SAM" id="MobiDB-lite"/>
    </source>
</evidence>
<accession>A0AAF0QZ76</accession>
<feature type="region of interest" description="Disordered" evidence="1">
    <location>
        <begin position="1"/>
        <end position="32"/>
    </location>
</feature>
<feature type="compositionally biased region" description="Basic and acidic residues" evidence="1">
    <location>
        <begin position="12"/>
        <end position="24"/>
    </location>
</feature>
<reference evidence="2" key="1">
    <citation type="submission" date="2023-08" db="EMBL/GenBank/DDBJ databases">
        <title>A de novo genome assembly of Solanum verrucosum Schlechtendal, a Mexican diploid species geographically isolated from the other diploid A-genome species in potato relatives.</title>
        <authorList>
            <person name="Hosaka K."/>
        </authorList>
    </citation>
    <scope>NUCLEOTIDE SEQUENCE</scope>
    <source>
        <tissue evidence="2">Young leaves</tissue>
    </source>
</reference>